<evidence type="ECO:0000313" key="4">
    <source>
        <dbReference type="EMBL" id="MDM7890426.1"/>
    </source>
</evidence>
<gene>
    <name evidence="4" type="ORF">QUG93_01880</name>
</gene>
<reference evidence="4 5" key="1">
    <citation type="submission" date="2023-06" db="EMBL/GenBank/DDBJ databases">
        <authorList>
            <person name="Feng G."/>
            <person name="Li J."/>
            <person name="Zhu H."/>
        </authorList>
    </citation>
    <scope>NUCLEOTIDE SEQUENCE [LARGE SCALE GENOMIC DNA]</scope>
    <source>
        <strain evidence="4 5">RHCKG28</strain>
    </source>
</reference>
<name>A0ABT7TLG5_9MICO</name>
<dbReference type="NCBIfam" id="TIGR01509">
    <property type="entry name" value="HAD-SF-IA-v3"/>
    <property type="match status" value="1"/>
</dbReference>
<dbReference type="NCBIfam" id="TIGR01549">
    <property type="entry name" value="HAD-SF-IA-v1"/>
    <property type="match status" value="1"/>
</dbReference>
<dbReference type="PANTHER" id="PTHR46470">
    <property type="entry name" value="N-ACYLNEURAMINATE-9-PHOSPHATASE"/>
    <property type="match status" value="1"/>
</dbReference>
<organism evidence="4 5">
    <name type="scientific">Curtobacterium caseinilyticum</name>
    <dbReference type="NCBI Taxonomy" id="3055137"/>
    <lineage>
        <taxon>Bacteria</taxon>
        <taxon>Bacillati</taxon>
        <taxon>Actinomycetota</taxon>
        <taxon>Actinomycetes</taxon>
        <taxon>Micrococcales</taxon>
        <taxon>Microbacteriaceae</taxon>
        <taxon>Curtobacterium</taxon>
    </lineage>
</organism>
<dbReference type="PRINTS" id="PR00413">
    <property type="entry name" value="HADHALOGNASE"/>
</dbReference>
<dbReference type="SFLD" id="SFLDG01129">
    <property type="entry name" value="C1.5:_HAD__Beta-PGM__Phosphata"/>
    <property type="match status" value="1"/>
</dbReference>
<proteinExistence type="predicted"/>
<dbReference type="PANTHER" id="PTHR46470:SF4">
    <property type="entry name" value="5-AMINO-6-(5-PHOSPHO-D-RIBITYLAMINO)URACIL PHOSPHATASE YIGB"/>
    <property type="match status" value="1"/>
</dbReference>
<dbReference type="InterPro" id="IPR036412">
    <property type="entry name" value="HAD-like_sf"/>
</dbReference>
<dbReference type="SFLD" id="SFLDS00003">
    <property type="entry name" value="Haloacid_Dehalogenase"/>
    <property type="match status" value="1"/>
</dbReference>
<sequence>MTNGVRAVVFDLDGTLIDHAGASAHAVEDFLRQVGVAATPALLDTWAEAEERHLERWRRGEVDFAEQRRARLVEVLPVAGIRPPRDLRELDLLFGRYLAAYRAAWRPFVGSAALLREIRDSGRAIGVLTNGTEEQQRDKLVTTGLADLVDVVCTSERIGATKPDRRAFERVADELGVPTGVCLFVGDDPHRDVDGARAAGMRAVLVDPARDGDGGVRSLVLSALHGESGSDPR</sequence>
<comment type="caution">
    <text evidence="4">The sequence shown here is derived from an EMBL/GenBank/DDBJ whole genome shotgun (WGS) entry which is preliminary data.</text>
</comment>
<keyword evidence="3" id="KW-0460">Magnesium</keyword>
<dbReference type="Gene3D" id="1.20.120.1600">
    <property type="match status" value="1"/>
</dbReference>
<dbReference type="Pfam" id="PF00702">
    <property type="entry name" value="Hydrolase"/>
    <property type="match status" value="1"/>
</dbReference>
<keyword evidence="2 4" id="KW-0378">Hydrolase</keyword>
<protein>
    <submittedName>
        <fullName evidence="4">HAD family hydrolase</fullName>
        <ecNumber evidence="4">3.1.3.-</ecNumber>
    </submittedName>
</protein>
<keyword evidence="5" id="KW-1185">Reference proteome</keyword>
<dbReference type="SUPFAM" id="SSF56784">
    <property type="entry name" value="HAD-like"/>
    <property type="match status" value="1"/>
</dbReference>
<evidence type="ECO:0000256" key="2">
    <source>
        <dbReference type="ARBA" id="ARBA00022801"/>
    </source>
</evidence>
<comment type="cofactor">
    <cofactor evidence="1">
        <name>Mg(2+)</name>
        <dbReference type="ChEBI" id="CHEBI:18420"/>
    </cofactor>
</comment>
<dbReference type="InterPro" id="IPR006439">
    <property type="entry name" value="HAD-SF_hydro_IA"/>
</dbReference>
<dbReference type="RefSeq" id="WP_289471909.1">
    <property type="nucleotide sequence ID" value="NZ_JAUCMN010000001.1"/>
</dbReference>
<dbReference type="Proteomes" id="UP001236404">
    <property type="component" value="Unassembled WGS sequence"/>
</dbReference>
<dbReference type="EMBL" id="JAUCMN010000001">
    <property type="protein sequence ID" value="MDM7890426.1"/>
    <property type="molecule type" value="Genomic_DNA"/>
</dbReference>
<evidence type="ECO:0000256" key="3">
    <source>
        <dbReference type="ARBA" id="ARBA00022842"/>
    </source>
</evidence>
<dbReference type="InterPro" id="IPR023214">
    <property type="entry name" value="HAD_sf"/>
</dbReference>
<dbReference type="InterPro" id="IPR051400">
    <property type="entry name" value="HAD-like_hydrolase"/>
</dbReference>
<dbReference type="EC" id="3.1.3.-" evidence="4"/>
<dbReference type="Gene3D" id="3.40.50.1000">
    <property type="entry name" value="HAD superfamily/HAD-like"/>
    <property type="match status" value="1"/>
</dbReference>
<evidence type="ECO:0000313" key="5">
    <source>
        <dbReference type="Proteomes" id="UP001236404"/>
    </source>
</evidence>
<evidence type="ECO:0000256" key="1">
    <source>
        <dbReference type="ARBA" id="ARBA00001946"/>
    </source>
</evidence>
<dbReference type="GO" id="GO:0016787">
    <property type="term" value="F:hydrolase activity"/>
    <property type="evidence" value="ECO:0007669"/>
    <property type="project" value="UniProtKB-KW"/>
</dbReference>
<accession>A0ABT7TLG5</accession>